<keyword evidence="9 12" id="KW-0234">DNA repair</keyword>
<keyword evidence="14" id="KW-0540">Nuclease</keyword>
<dbReference type="Pfam" id="PF00633">
    <property type="entry name" value="HHH"/>
    <property type="match status" value="1"/>
</dbReference>
<evidence type="ECO:0000313" key="14">
    <source>
        <dbReference type="EMBL" id="TCJ18023.1"/>
    </source>
</evidence>
<comment type="catalytic activity">
    <reaction evidence="12">
        <text>2'-deoxyribonucleotide-(2'-deoxyribose 5'-phosphate)-2'-deoxyribonucleotide-DNA = a 3'-end 2'-deoxyribonucleotide-(2,3-dehydro-2,3-deoxyribose 5'-phosphate)-DNA + a 5'-end 5'-phospho-2'-deoxyribonucleoside-DNA + H(+)</text>
        <dbReference type="Rhea" id="RHEA:66592"/>
        <dbReference type="Rhea" id="RHEA-COMP:13180"/>
        <dbReference type="Rhea" id="RHEA-COMP:16897"/>
        <dbReference type="Rhea" id="RHEA-COMP:17067"/>
        <dbReference type="ChEBI" id="CHEBI:15378"/>
        <dbReference type="ChEBI" id="CHEBI:136412"/>
        <dbReference type="ChEBI" id="CHEBI:157695"/>
        <dbReference type="ChEBI" id="CHEBI:167181"/>
        <dbReference type="EC" id="4.2.99.18"/>
    </reaction>
</comment>
<evidence type="ECO:0000256" key="2">
    <source>
        <dbReference type="ARBA" id="ARBA00022485"/>
    </source>
</evidence>
<name>A0A4R1BKY0_9PROT</name>
<evidence type="ECO:0000256" key="10">
    <source>
        <dbReference type="ARBA" id="ARBA00023239"/>
    </source>
</evidence>
<keyword evidence="3 12" id="KW-0479">Metal-binding</keyword>
<keyword evidence="8 12" id="KW-0238">DNA-binding</keyword>
<dbReference type="HAMAP" id="MF_00942">
    <property type="entry name" value="Nth"/>
    <property type="match status" value="1"/>
</dbReference>
<dbReference type="SMART" id="SM00478">
    <property type="entry name" value="ENDO3c"/>
    <property type="match status" value="1"/>
</dbReference>
<protein>
    <recommendedName>
        <fullName evidence="12">Endonuclease III</fullName>
        <ecNumber evidence="12">4.2.99.18</ecNumber>
    </recommendedName>
    <alternativeName>
        <fullName evidence="12">DNA-(apurinic or apyrimidinic site) lyase</fullName>
    </alternativeName>
</protein>
<dbReference type="GO" id="GO:0003677">
    <property type="term" value="F:DNA binding"/>
    <property type="evidence" value="ECO:0007669"/>
    <property type="project" value="UniProtKB-UniRule"/>
</dbReference>
<dbReference type="InterPro" id="IPR003265">
    <property type="entry name" value="HhH-GPD_domain"/>
</dbReference>
<dbReference type="FunFam" id="1.10.340.30:FF:000001">
    <property type="entry name" value="Endonuclease III"/>
    <property type="match status" value="1"/>
</dbReference>
<feature type="binding site" evidence="12">
    <location>
        <position position="197"/>
    </location>
    <ligand>
        <name>[4Fe-4S] cluster</name>
        <dbReference type="ChEBI" id="CHEBI:49883"/>
    </ligand>
</feature>
<comment type="function">
    <text evidence="12">DNA repair enzyme that has both DNA N-glycosylase activity and AP-lyase activity. The DNA N-glycosylase activity releases various damaged pyrimidines from DNA by cleaving the N-glycosidic bond, leaving an AP (apurinic/apyrimidinic) site. The AP-lyase activity cleaves the phosphodiester bond 3' to the AP site by a beta-elimination, leaving a 3'-terminal unsaturated sugar and a product with a terminal 5'-phosphate.</text>
</comment>
<dbReference type="OrthoDB" id="9800977at2"/>
<dbReference type="InterPro" id="IPR011257">
    <property type="entry name" value="DNA_glycosylase"/>
</dbReference>
<evidence type="ECO:0000256" key="4">
    <source>
        <dbReference type="ARBA" id="ARBA00022763"/>
    </source>
</evidence>
<dbReference type="Pfam" id="PF10576">
    <property type="entry name" value="EndIII_4Fe-2S"/>
    <property type="match status" value="1"/>
</dbReference>
<dbReference type="Proteomes" id="UP000295443">
    <property type="component" value="Unassembled WGS sequence"/>
</dbReference>
<dbReference type="GO" id="GO:0006285">
    <property type="term" value="P:base-excision repair, AP site formation"/>
    <property type="evidence" value="ECO:0007669"/>
    <property type="project" value="TreeGrafter"/>
</dbReference>
<keyword evidence="5 12" id="KW-0378">Hydrolase</keyword>
<dbReference type="InterPro" id="IPR000445">
    <property type="entry name" value="HhH_motif"/>
</dbReference>
<evidence type="ECO:0000256" key="8">
    <source>
        <dbReference type="ARBA" id="ARBA00023125"/>
    </source>
</evidence>
<dbReference type="PIRSF" id="PIRSF001435">
    <property type="entry name" value="Nth"/>
    <property type="match status" value="1"/>
</dbReference>
<dbReference type="SMART" id="SM00525">
    <property type="entry name" value="FES"/>
    <property type="match status" value="1"/>
</dbReference>
<sequence>MNSAKRRQIFERLRAGNPHPTTELAYATPYQLLVAVVLSAQATDKSVNLATTTLFPAAGTPAAMLALGEAGLKEHIRRIGLYQTKAKNVIALSRLLLERHDGEVPADREALEALPGVGRKTANVVLNTAFGQPTIAVDTHIFRVANRTGLAPGKSVLAVEERLLRNTPAEFRQDAHHWLILHGRYVCKARRPDCPDCVIADLCEYKDKTARATA</sequence>
<keyword evidence="15" id="KW-1185">Reference proteome</keyword>
<dbReference type="InterPro" id="IPR023170">
    <property type="entry name" value="HhH_base_excis_C"/>
</dbReference>
<dbReference type="PANTHER" id="PTHR10359:SF18">
    <property type="entry name" value="ENDONUCLEASE III"/>
    <property type="match status" value="1"/>
</dbReference>
<keyword evidence="11 12" id="KW-0326">Glycosidase</keyword>
<feature type="binding site" evidence="12">
    <location>
        <position position="187"/>
    </location>
    <ligand>
        <name>[4Fe-4S] cluster</name>
        <dbReference type="ChEBI" id="CHEBI:49883"/>
    </ligand>
</feature>
<dbReference type="RefSeq" id="WP_131444942.1">
    <property type="nucleotide sequence ID" value="NZ_SJZB01000013.1"/>
</dbReference>
<dbReference type="PANTHER" id="PTHR10359">
    <property type="entry name" value="A/G-SPECIFIC ADENINE GLYCOSYLASE/ENDONUCLEASE III"/>
    <property type="match status" value="1"/>
</dbReference>
<dbReference type="SUPFAM" id="SSF48150">
    <property type="entry name" value="DNA-glycosylase"/>
    <property type="match status" value="1"/>
</dbReference>
<dbReference type="Pfam" id="PF00730">
    <property type="entry name" value="HhH-GPD"/>
    <property type="match status" value="1"/>
</dbReference>
<evidence type="ECO:0000256" key="5">
    <source>
        <dbReference type="ARBA" id="ARBA00022801"/>
    </source>
</evidence>
<dbReference type="GO" id="GO:0019104">
    <property type="term" value="F:DNA N-glycosylase activity"/>
    <property type="evidence" value="ECO:0007669"/>
    <property type="project" value="UniProtKB-UniRule"/>
</dbReference>
<feature type="binding site" evidence="12">
    <location>
        <position position="203"/>
    </location>
    <ligand>
        <name>[4Fe-4S] cluster</name>
        <dbReference type="ChEBI" id="CHEBI:49883"/>
    </ligand>
</feature>
<dbReference type="EMBL" id="SJZB01000013">
    <property type="protein sequence ID" value="TCJ18023.1"/>
    <property type="molecule type" value="Genomic_DNA"/>
</dbReference>
<dbReference type="InterPro" id="IPR004036">
    <property type="entry name" value="Endonuclease-III-like_CS2"/>
</dbReference>
<dbReference type="PROSITE" id="PS01155">
    <property type="entry name" value="ENDONUCLEASE_III_2"/>
    <property type="match status" value="1"/>
</dbReference>
<evidence type="ECO:0000256" key="11">
    <source>
        <dbReference type="ARBA" id="ARBA00023295"/>
    </source>
</evidence>
<reference evidence="14 15" key="1">
    <citation type="submission" date="2019-03" db="EMBL/GenBank/DDBJ databases">
        <title>Genome sequence of Thiobacillaceae bacterium LSR1, a sulfur-oxidizing bacterium isolated from freshwater sediment.</title>
        <authorList>
            <person name="Li S."/>
        </authorList>
    </citation>
    <scope>NUCLEOTIDE SEQUENCE [LARGE SCALE GENOMIC DNA]</scope>
    <source>
        <strain evidence="14 15">LSR1</strain>
    </source>
</reference>
<keyword evidence="7 12" id="KW-0411">Iron-sulfur</keyword>
<proteinExistence type="inferred from homology"/>
<keyword evidence="4 12" id="KW-0227">DNA damage</keyword>
<dbReference type="Gene3D" id="1.10.1670.10">
    <property type="entry name" value="Helix-hairpin-Helix base-excision DNA repair enzymes (C-terminal)"/>
    <property type="match status" value="1"/>
</dbReference>
<keyword evidence="10 12" id="KW-0456">Lyase</keyword>
<comment type="similarity">
    <text evidence="1 12">Belongs to the Nth/MutY family.</text>
</comment>
<evidence type="ECO:0000256" key="9">
    <source>
        <dbReference type="ARBA" id="ARBA00023204"/>
    </source>
</evidence>
<evidence type="ECO:0000259" key="13">
    <source>
        <dbReference type="SMART" id="SM00478"/>
    </source>
</evidence>
<keyword evidence="6 12" id="KW-0408">Iron</keyword>
<keyword evidence="2 12" id="KW-0004">4Fe-4S</keyword>
<dbReference type="FunFam" id="1.10.1670.10:FF:000001">
    <property type="entry name" value="Endonuclease III"/>
    <property type="match status" value="1"/>
</dbReference>
<dbReference type="GO" id="GO:0051539">
    <property type="term" value="F:4 iron, 4 sulfur cluster binding"/>
    <property type="evidence" value="ECO:0007669"/>
    <property type="project" value="UniProtKB-UniRule"/>
</dbReference>
<feature type="binding site" evidence="12">
    <location>
        <position position="194"/>
    </location>
    <ligand>
        <name>[4Fe-4S] cluster</name>
        <dbReference type="ChEBI" id="CHEBI:49883"/>
    </ligand>
</feature>
<dbReference type="CDD" id="cd00056">
    <property type="entry name" value="ENDO3c"/>
    <property type="match status" value="1"/>
</dbReference>
<keyword evidence="14" id="KW-0255">Endonuclease</keyword>
<dbReference type="InterPro" id="IPR005759">
    <property type="entry name" value="Nth"/>
</dbReference>
<feature type="domain" description="HhH-GPD" evidence="13">
    <location>
        <begin position="38"/>
        <end position="185"/>
    </location>
</feature>
<evidence type="ECO:0000256" key="3">
    <source>
        <dbReference type="ARBA" id="ARBA00022723"/>
    </source>
</evidence>
<accession>A0A4R1BKY0</accession>
<dbReference type="AlphaFoldDB" id="A0A4R1BKY0"/>
<dbReference type="GO" id="GO:0046872">
    <property type="term" value="F:metal ion binding"/>
    <property type="evidence" value="ECO:0007669"/>
    <property type="project" value="UniProtKB-KW"/>
</dbReference>
<organism evidence="14 15">
    <name type="scientific">Parasulfuritortus cantonensis</name>
    <dbReference type="NCBI Taxonomy" id="2528202"/>
    <lineage>
        <taxon>Bacteria</taxon>
        <taxon>Pseudomonadati</taxon>
        <taxon>Pseudomonadota</taxon>
        <taxon>Betaproteobacteria</taxon>
        <taxon>Nitrosomonadales</taxon>
        <taxon>Thiobacillaceae</taxon>
        <taxon>Parasulfuritortus</taxon>
    </lineage>
</organism>
<evidence type="ECO:0000256" key="7">
    <source>
        <dbReference type="ARBA" id="ARBA00023014"/>
    </source>
</evidence>
<evidence type="ECO:0000256" key="6">
    <source>
        <dbReference type="ARBA" id="ARBA00023004"/>
    </source>
</evidence>
<comment type="cofactor">
    <cofactor evidence="12">
        <name>[4Fe-4S] cluster</name>
        <dbReference type="ChEBI" id="CHEBI:49883"/>
    </cofactor>
    <text evidence="12">Binds 1 [4Fe-4S] cluster.</text>
</comment>
<dbReference type="GO" id="GO:0140078">
    <property type="term" value="F:class I DNA-(apurinic or apyrimidinic site) endonuclease activity"/>
    <property type="evidence" value="ECO:0007669"/>
    <property type="project" value="UniProtKB-EC"/>
</dbReference>
<dbReference type="Gene3D" id="1.10.340.30">
    <property type="entry name" value="Hypothetical protein, domain 2"/>
    <property type="match status" value="1"/>
</dbReference>
<dbReference type="NCBIfam" id="TIGR01083">
    <property type="entry name" value="nth"/>
    <property type="match status" value="1"/>
</dbReference>
<dbReference type="InterPro" id="IPR003651">
    <property type="entry name" value="Endonuclease3_FeS-loop_motif"/>
</dbReference>
<evidence type="ECO:0000256" key="1">
    <source>
        <dbReference type="ARBA" id="ARBA00008343"/>
    </source>
</evidence>
<comment type="caution">
    <text evidence="14">The sequence shown here is derived from an EMBL/GenBank/DDBJ whole genome shotgun (WGS) entry which is preliminary data.</text>
</comment>
<evidence type="ECO:0000256" key="12">
    <source>
        <dbReference type="HAMAP-Rule" id="MF_00942"/>
    </source>
</evidence>
<dbReference type="EC" id="4.2.99.18" evidence="12"/>
<evidence type="ECO:0000313" key="15">
    <source>
        <dbReference type="Proteomes" id="UP000295443"/>
    </source>
</evidence>
<gene>
    <name evidence="12 14" type="primary">nth</name>
    <name evidence="14" type="ORF">EZJ19_03715</name>
</gene>